<dbReference type="OrthoDB" id="515963at2759"/>
<protein>
    <recommendedName>
        <fullName evidence="4">Tudor domain-containing protein</fullName>
    </recommendedName>
</protein>
<accession>A0A8S1IS69</accession>
<feature type="region of interest" description="Disordered" evidence="1">
    <location>
        <begin position="173"/>
        <end position="294"/>
    </location>
</feature>
<evidence type="ECO:0000313" key="2">
    <source>
        <dbReference type="EMBL" id="CAD7698125.1"/>
    </source>
</evidence>
<feature type="compositionally biased region" description="Basic and acidic residues" evidence="1">
    <location>
        <begin position="173"/>
        <end position="204"/>
    </location>
</feature>
<comment type="caution">
    <text evidence="2">The sequence shown here is derived from an EMBL/GenBank/DDBJ whole genome shotgun (WGS) entry which is preliminary data.</text>
</comment>
<keyword evidence="3" id="KW-1185">Reference proteome</keyword>
<sequence length="536" mass="58187">MRGGPGRAFHVACPHTGAAICRCSLGGPKEVSTPLSSQQYYQQARALWELWKDSSGMLQKRAGVDVMVPALYRRELTVCEKDNEIEGDLPSSEDAMKALKTAKRAAVDLAAKAAKLATSIGMESKQVKGMGDKPEPKSPKRHRKGCDALQAEITKLEEEMVAMDAEWQALEADKSSKEENIKQKIRQKEQNLAEAERRRTEKSKAPPPSYPGPTRNLSQEQGSPGSAQIKHPPHQPPSAREPQSKKAPQGARPQDGAMARHVTGSAQGTAQAKEPNRSTGQKRRSDVPPSTSKRKLSRLTVSDFSGDLLGRYLKVFWPDDQQWWTVRVHSIDAKNRTAQLLYETDEIEEVNLLELIQRGEVAFHNDRPPQQAFGVVSEAVPPQAEASLPPTSQGAARAVAGPPPQRRFPSPLAAPSPVAQSMGPSQHKHRIVGHGGAAAMPATGRPPSHARDLGPAGQLERGPLVEAGRSMPVTITSILRSGSSVIGQRVQVLLPKDRVWMKAKVVAEDRGNGSLVVRLEIGPKLTLKGSDLVRLV</sequence>
<evidence type="ECO:0000256" key="1">
    <source>
        <dbReference type="SAM" id="MobiDB-lite"/>
    </source>
</evidence>
<proteinExistence type="predicted"/>
<evidence type="ECO:0000313" key="3">
    <source>
        <dbReference type="Proteomes" id="UP000708148"/>
    </source>
</evidence>
<evidence type="ECO:0008006" key="4">
    <source>
        <dbReference type="Google" id="ProtNLM"/>
    </source>
</evidence>
<feature type="region of interest" description="Disordered" evidence="1">
    <location>
        <begin position="382"/>
        <end position="430"/>
    </location>
</feature>
<name>A0A8S1IS69_9CHLO</name>
<dbReference type="Proteomes" id="UP000708148">
    <property type="component" value="Unassembled WGS sequence"/>
</dbReference>
<reference evidence="2" key="1">
    <citation type="submission" date="2020-12" db="EMBL/GenBank/DDBJ databases">
        <authorList>
            <person name="Iha C."/>
        </authorList>
    </citation>
    <scope>NUCLEOTIDE SEQUENCE</scope>
</reference>
<organism evidence="2 3">
    <name type="scientific">Ostreobium quekettii</name>
    <dbReference type="NCBI Taxonomy" id="121088"/>
    <lineage>
        <taxon>Eukaryota</taxon>
        <taxon>Viridiplantae</taxon>
        <taxon>Chlorophyta</taxon>
        <taxon>core chlorophytes</taxon>
        <taxon>Ulvophyceae</taxon>
        <taxon>TCBD clade</taxon>
        <taxon>Bryopsidales</taxon>
        <taxon>Ostreobineae</taxon>
        <taxon>Ostreobiaceae</taxon>
        <taxon>Ostreobium</taxon>
    </lineage>
</organism>
<dbReference type="AlphaFoldDB" id="A0A8S1IS69"/>
<feature type="region of interest" description="Disordered" evidence="1">
    <location>
        <begin position="124"/>
        <end position="146"/>
    </location>
</feature>
<gene>
    <name evidence="2" type="ORF">OSTQU699_LOCUS3486</name>
</gene>
<dbReference type="EMBL" id="CAJHUC010000765">
    <property type="protein sequence ID" value="CAD7698125.1"/>
    <property type="molecule type" value="Genomic_DNA"/>
</dbReference>
<feature type="compositionally biased region" description="Polar residues" evidence="1">
    <location>
        <begin position="215"/>
        <end position="226"/>
    </location>
</feature>